<dbReference type="HOGENOM" id="CLU_1190471_0_0_1"/>
<feature type="region of interest" description="Disordered" evidence="1">
    <location>
        <begin position="71"/>
        <end position="233"/>
    </location>
</feature>
<dbReference type="VEuPathDB" id="FungiDB:SCHCODRAFT_01106673"/>
<dbReference type="InParanoid" id="D8QI68"/>
<dbReference type="Proteomes" id="UP000007431">
    <property type="component" value="Unassembled WGS sequence"/>
</dbReference>
<dbReference type="GeneID" id="9593571"/>
<accession>D8QI68</accession>
<name>D8QI68_SCHCM</name>
<evidence type="ECO:0000313" key="3">
    <source>
        <dbReference type="Proteomes" id="UP000007431"/>
    </source>
</evidence>
<feature type="compositionally biased region" description="Polar residues" evidence="1">
    <location>
        <begin position="163"/>
        <end position="186"/>
    </location>
</feature>
<feature type="non-terminal residue" evidence="2">
    <location>
        <position position="233"/>
    </location>
</feature>
<sequence length="233" mass="24902">MALSTTTYYTLYSAESVNSMAELGSSSSHDCGGPNSRNAADDLGISDTAWSGMGTAFSNLNDEIRDLKIRSSRARSRGSPSADASRGEFELTRGRVRVRTAARPSARRPTSERAAKPGCNIPELTVTSPSPRQPPRAPGDLSKSPTTFPSSVRPLRAQVDVSALTTTSQPPHDLPTPTSFNASHRSLPNPMQHLRGLHEHLEEGPPPPPRPSHLRSALPNPTAGEPAFTHAKV</sequence>
<reference evidence="2 3" key="1">
    <citation type="journal article" date="2010" name="Nat. Biotechnol.">
        <title>Genome sequence of the model mushroom Schizophyllum commune.</title>
        <authorList>
            <person name="Ohm R.A."/>
            <person name="de Jong J.F."/>
            <person name="Lugones L.G."/>
            <person name="Aerts A."/>
            <person name="Kothe E."/>
            <person name="Stajich J.E."/>
            <person name="de Vries R.P."/>
            <person name="Record E."/>
            <person name="Levasseur A."/>
            <person name="Baker S.E."/>
            <person name="Bartholomew K.A."/>
            <person name="Coutinho P.M."/>
            <person name="Erdmann S."/>
            <person name="Fowler T.J."/>
            <person name="Gathman A.C."/>
            <person name="Lombard V."/>
            <person name="Henrissat B."/>
            <person name="Knabe N."/>
            <person name="Kuees U."/>
            <person name="Lilly W.W."/>
            <person name="Lindquist E."/>
            <person name="Lucas S."/>
            <person name="Magnuson J.K."/>
            <person name="Piumi F."/>
            <person name="Raudaskoski M."/>
            <person name="Salamov A."/>
            <person name="Schmutz J."/>
            <person name="Schwarze F.W.M.R."/>
            <person name="vanKuyk P.A."/>
            <person name="Horton J.S."/>
            <person name="Grigoriev I.V."/>
            <person name="Woesten H.A.B."/>
        </authorList>
    </citation>
    <scope>NUCLEOTIDE SEQUENCE [LARGE SCALE GENOMIC DNA]</scope>
    <source>
        <strain evidence="3">H4-8 / FGSC 9210</strain>
    </source>
</reference>
<dbReference type="KEGG" id="scm:SCHCO_01106673"/>
<dbReference type="AlphaFoldDB" id="D8QI68"/>
<protein>
    <submittedName>
        <fullName evidence="2">Uncharacterized protein</fullName>
    </submittedName>
</protein>
<keyword evidence="3" id="KW-1185">Reference proteome</keyword>
<dbReference type="EMBL" id="GL377313">
    <property type="protein sequence ID" value="EFI92355.1"/>
    <property type="molecule type" value="Genomic_DNA"/>
</dbReference>
<evidence type="ECO:0000256" key="1">
    <source>
        <dbReference type="SAM" id="MobiDB-lite"/>
    </source>
</evidence>
<gene>
    <name evidence="2" type="ORF">SCHCODRAFT_113597</name>
</gene>
<dbReference type="RefSeq" id="XP_003027258.1">
    <property type="nucleotide sequence ID" value="XM_003027212.1"/>
</dbReference>
<proteinExistence type="predicted"/>
<organism evidence="3">
    <name type="scientific">Schizophyllum commune (strain H4-8 / FGSC 9210)</name>
    <name type="common">Split gill fungus</name>
    <dbReference type="NCBI Taxonomy" id="578458"/>
    <lineage>
        <taxon>Eukaryota</taxon>
        <taxon>Fungi</taxon>
        <taxon>Dikarya</taxon>
        <taxon>Basidiomycota</taxon>
        <taxon>Agaricomycotina</taxon>
        <taxon>Agaricomycetes</taxon>
        <taxon>Agaricomycetidae</taxon>
        <taxon>Agaricales</taxon>
        <taxon>Schizophyllaceae</taxon>
        <taxon>Schizophyllum</taxon>
    </lineage>
</organism>
<evidence type="ECO:0000313" key="2">
    <source>
        <dbReference type="EMBL" id="EFI92355.1"/>
    </source>
</evidence>